<dbReference type="EMBL" id="CP002568">
    <property type="protein sequence ID" value="ADZ69303.1"/>
    <property type="molecule type" value="Genomic_DNA"/>
</dbReference>
<proteinExistence type="predicted"/>
<feature type="domain" description="Ribbon-helix-helix protein CopG" evidence="1">
    <location>
        <begin position="6"/>
        <end position="45"/>
    </location>
</feature>
<dbReference type="InterPro" id="IPR010985">
    <property type="entry name" value="Ribbon_hlx_hlx"/>
</dbReference>
<dbReference type="OrthoDB" id="5298181at2"/>
<dbReference type="Pfam" id="PF01402">
    <property type="entry name" value="RHH_1"/>
    <property type="match status" value="1"/>
</dbReference>
<evidence type="ECO:0000313" key="3">
    <source>
        <dbReference type="Proteomes" id="UP000008130"/>
    </source>
</evidence>
<keyword evidence="3" id="KW-1185">Reference proteome</keyword>
<dbReference type="KEGG" id="pgv:SL003B_0873"/>
<organism evidence="2 3">
    <name type="scientific">Polymorphum gilvum (strain LMG 25793 / CGMCC 1.9160 / SL003B-26A1)</name>
    <dbReference type="NCBI Taxonomy" id="991905"/>
    <lineage>
        <taxon>Bacteria</taxon>
        <taxon>Pseudomonadati</taxon>
        <taxon>Pseudomonadota</taxon>
        <taxon>Alphaproteobacteria</taxon>
        <taxon>Rhodobacterales</taxon>
        <taxon>Paracoccaceae</taxon>
        <taxon>Polymorphum</taxon>
    </lineage>
</organism>
<dbReference type="AlphaFoldDB" id="F2IX11"/>
<dbReference type="InterPro" id="IPR013321">
    <property type="entry name" value="Arc_rbn_hlx_hlx"/>
</dbReference>
<dbReference type="PATRIC" id="fig|991905.3.peg.887"/>
<gene>
    <name evidence="2" type="ordered locus">SL003B_0873</name>
</gene>
<dbReference type="HOGENOM" id="CLU_155311_3_1_5"/>
<evidence type="ECO:0000313" key="2">
    <source>
        <dbReference type="EMBL" id="ADZ69303.1"/>
    </source>
</evidence>
<dbReference type="STRING" id="991905.SL003B_0873"/>
<dbReference type="Gene3D" id="1.10.1220.10">
    <property type="entry name" value="Met repressor-like"/>
    <property type="match status" value="1"/>
</dbReference>
<dbReference type="RefSeq" id="WP_013651620.1">
    <property type="nucleotide sequence ID" value="NC_015259.1"/>
</dbReference>
<dbReference type="SUPFAM" id="SSF47598">
    <property type="entry name" value="Ribbon-helix-helix"/>
    <property type="match status" value="1"/>
</dbReference>
<protein>
    <recommendedName>
        <fullName evidence="1">Ribbon-helix-helix protein CopG domain-containing protein</fullName>
    </recommendedName>
</protein>
<dbReference type="eggNOG" id="COG3905">
    <property type="taxonomic scope" value="Bacteria"/>
</dbReference>
<name>F2IX11_POLGS</name>
<dbReference type="CDD" id="cd22233">
    <property type="entry name" value="RHH_CopAso-like"/>
    <property type="match status" value="1"/>
</dbReference>
<dbReference type="Proteomes" id="UP000008130">
    <property type="component" value="Chromosome"/>
</dbReference>
<dbReference type="GO" id="GO:0006355">
    <property type="term" value="P:regulation of DNA-templated transcription"/>
    <property type="evidence" value="ECO:0007669"/>
    <property type="project" value="InterPro"/>
</dbReference>
<dbReference type="InterPro" id="IPR002145">
    <property type="entry name" value="CopG"/>
</dbReference>
<reference evidence="2 3" key="1">
    <citation type="journal article" date="2011" name="J. Bacteriol.">
        <title>Complete genome sequence of Polymorphum gilvum SL003B-26A1T, a crude oil-degrading bacterium from oil-polluted saline soil.</title>
        <authorList>
            <person name="Li S.G."/>
            <person name="Tang Y.Q."/>
            <person name="Nie Y."/>
            <person name="Cai M."/>
            <person name="Wu X.L."/>
        </authorList>
    </citation>
    <scope>NUCLEOTIDE SEQUENCE [LARGE SCALE GENOMIC DNA]</scope>
    <source>
        <strain evidence="3">LMG 25793 / CGMCC 1.9160 / SL003B-26A1</strain>
    </source>
</reference>
<evidence type="ECO:0000259" key="1">
    <source>
        <dbReference type="Pfam" id="PF01402"/>
    </source>
</evidence>
<sequence>MPAAHPVTVKLDPDVHDRVRQLAKAQRRSAHFLMREAITQYVEREEKREALRQDAMTAWGAYQATGRHVPHAEADDWLARLEAGEDVDPPQCRD</sequence>
<accession>F2IX11</accession>